<evidence type="ECO:0000313" key="9">
    <source>
        <dbReference type="Proteomes" id="UP000002009"/>
    </source>
</evidence>
<dbReference type="PANTHER" id="PTHR12713">
    <property type="entry name" value="VACUOLAR ATP SYNTHASE SUBUNIT G"/>
    <property type="match status" value="1"/>
</dbReference>
<keyword evidence="3" id="KW-0813">Transport</keyword>
<protein>
    <submittedName>
        <fullName evidence="8">H+-or Na+-translocating f-type, v-type and A-type ATPase superfamily</fullName>
    </submittedName>
</protein>
<dbReference type="AlphaFoldDB" id="C1E353"/>
<evidence type="ECO:0000313" key="8">
    <source>
        <dbReference type="EMBL" id="ACO62872.1"/>
    </source>
</evidence>
<dbReference type="GO" id="GO:0000221">
    <property type="term" value="C:vacuolar proton-transporting V-type ATPase, V1 domain"/>
    <property type="evidence" value="ECO:0007669"/>
    <property type="project" value="TreeGrafter"/>
</dbReference>
<dbReference type="InParanoid" id="C1E353"/>
<evidence type="ECO:0000256" key="3">
    <source>
        <dbReference type="ARBA" id="ARBA00022448"/>
    </source>
</evidence>
<dbReference type="Gene3D" id="1.20.5.2950">
    <property type="match status" value="1"/>
</dbReference>
<dbReference type="RefSeq" id="XP_002501614.1">
    <property type="nucleotide sequence ID" value="XM_002501568.1"/>
</dbReference>
<feature type="compositionally biased region" description="Polar residues" evidence="7">
    <location>
        <begin position="68"/>
        <end position="77"/>
    </location>
</feature>
<dbReference type="GeneID" id="8242525"/>
<evidence type="ECO:0000256" key="4">
    <source>
        <dbReference type="ARBA" id="ARBA00022781"/>
    </source>
</evidence>
<feature type="region of interest" description="Disordered" evidence="7">
    <location>
        <begin position="57"/>
        <end position="89"/>
    </location>
</feature>
<dbReference type="KEGG" id="mis:MICPUN_57558"/>
<dbReference type="GO" id="GO:0046961">
    <property type="term" value="F:proton-transporting ATPase activity, rotational mechanism"/>
    <property type="evidence" value="ECO:0007669"/>
    <property type="project" value="InterPro"/>
</dbReference>
<keyword evidence="5" id="KW-0406">Ion transport</keyword>
<evidence type="ECO:0000256" key="1">
    <source>
        <dbReference type="ARBA" id="ARBA00003847"/>
    </source>
</evidence>
<name>C1E353_MICCC</name>
<comment type="similarity">
    <text evidence="2">Belongs to the V-ATPase G subunit family.</text>
</comment>
<reference evidence="8 9" key="1">
    <citation type="journal article" date="2009" name="Science">
        <title>Green evolution and dynamic adaptations revealed by genomes of the marine picoeukaryotes Micromonas.</title>
        <authorList>
            <person name="Worden A.Z."/>
            <person name="Lee J.H."/>
            <person name="Mock T."/>
            <person name="Rouze P."/>
            <person name="Simmons M.P."/>
            <person name="Aerts A.L."/>
            <person name="Allen A.E."/>
            <person name="Cuvelier M.L."/>
            <person name="Derelle E."/>
            <person name="Everett M.V."/>
            <person name="Foulon E."/>
            <person name="Grimwood J."/>
            <person name="Gundlach H."/>
            <person name="Henrissat B."/>
            <person name="Napoli C."/>
            <person name="McDonald S.M."/>
            <person name="Parker M.S."/>
            <person name="Rombauts S."/>
            <person name="Salamov A."/>
            <person name="Von Dassow P."/>
            <person name="Badger J.H."/>
            <person name="Coutinho P.M."/>
            <person name="Demir E."/>
            <person name="Dubchak I."/>
            <person name="Gentemann C."/>
            <person name="Eikrem W."/>
            <person name="Gready J.E."/>
            <person name="John U."/>
            <person name="Lanier W."/>
            <person name="Lindquist E.A."/>
            <person name="Lucas S."/>
            <person name="Mayer K.F."/>
            <person name="Moreau H."/>
            <person name="Not F."/>
            <person name="Otillar R."/>
            <person name="Panaud O."/>
            <person name="Pangilinan J."/>
            <person name="Paulsen I."/>
            <person name="Piegu B."/>
            <person name="Poliakov A."/>
            <person name="Robbens S."/>
            <person name="Schmutz J."/>
            <person name="Toulza E."/>
            <person name="Wyss T."/>
            <person name="Zelensky A."/>
            <person name="Zhou K."/>
            <person name="Armbrust E.V."/>
            <person name="Bhattacharya D."/>
            <person name="Goodenough U.W."/>
            <person name="Van de Peer Y."/>
            <person name="Grigoriev I.V."/>
        </authorList>
    </citation>
    <scope>NUCLEOTIDE SEQUENCE [LARGE SCALE GENOMIC DNA]</scope>
    <source>
        <strain evidence="9">RCC299 / NOUM17</strain>
    </source>
</reference>
<comment type="function">
    <text evidence="1">Catalytic subunit of the peripheral V1 complex of vacuolar ATPase (V-ATPase). V-ATPase is responsible for acidifying a variety of intracellular compartments in eukaryotic cells.</text>
</comment>
<dbReference type="InterPro" id="IPR005124">
    <property type="entry name" value="V-ATPase_G"/>
</dbReference>
<evidence type="ECO:0000256" key="6">
    <source>
        <dbReference type="SAM" id="Coils"/>
    </source>
</evidence>
<evidence type="ECO:0000256" key="2">
    <source>
        <dbReference type="ARBA" id="ARBA00010066"/>
    </source>
</evidence>
<dbReference type="Proteomes" id="UP000002009">
    <property type="component" value="Chromosome 4"/>
</dbReference>
<keyword evidence="9" id="KW-1185">Reference proteome</keyword>
<accession>C1E353</accession>
<dbReference type="Pfam" id="PF03179">
    <property type="entry name" value="V-ATPase_G"/>
    <property type="match status" value="1"/>
</dbReference>
<organism evidence="8 9">
    <name type="scientific">Micromonas commoda (strain RCC299 / NOUM17 / CCMP2709)</name>
    <name type="common">Picoplanktonic green alga</name>
    <dbReference type="NCBI Taxonomy" id="296587"/>
    <lineage>
        <taxon>Eukaryota</taxon>
        <taxon>Viridiplantae</taxon>
        <taxon>Chlorophyta</taxon>
        <taxon>Mamiellophyceae</taxon>
        <taxon>Mamiellales</taxon>
        <taxon>Mamiellaceae</taxon>
        <taxon>Micromonas</taxon>
    </lineage>
</organism>
<feature type="coiled-coil region" evidence="6">
    <location>
        <begin position="7"/>
        <end position="56"/>
    </location>
</feature>
<proteinExistence type="inferred from homology"/>
<dbReference type="FunCoup" id="C1E353">
    <property type="interactions" value="1011"/>
</dbReference>
<dbReference type="eggNOG" id="KOG1772">
    <property type="taxonomic scope" value="Eukaryota"/>
</dbReference>
<dbReference type="GO" id="GO:0016887">
    <property type="term" value="F:ATP hydrolysis activity"/>
    <property type="evidence" value="ECO:0007669"/>
    <property type="project" value="TreeGrafter"/>
</dbReference>
<dbReference type="PANTHER" id="PTHR12713:SF11">
    <property type="entry name" value="V-TYPE PROTON ATPASE SUBUNIT G"/>
    <property type="match status" value="1"/>
</dbReference>
<keyword evidence="4" id="KW-0375">Hydrogen ion transport</keyword>
<dbReference type="EMBL" id="CP001325">
    <property type="protein sequence ID" value="ACO62872.1"/>
    <property type="molecule type" value="Genomic_DNA"/>
</dbReference>
<dbReference type="STRING" id="296587.C1E353"/>
<evidence type="ECO:0000256" key="7">
    <source>
        <dbReference type="SAM" id="MobiDB-lite"/>
    </source>
</evidence>
<gene>
    <name evidence="8" type="ORF">MICPUN_57558</name>
</gene>
<evidence type="ECO:0000256" key="5">
    <source>
        <dbReference type="ARBA" id="ARBA00023065"/>
    </source>
</evidence>
<keyword evidence="6" id="KW-0175">Coiled coil</keyword>
<sequence length="121" mass="13143">MESQDGIQRLLAAEQEAQAIVNAARQEKTARLRQAKEEAEAEVAAYRAQREAVYQEKLSKVNTDPARSPSSAQISRQSGDKSAIGAQLAQDADSQVKTIREQCKANEGVVTAMLKAKVTEV</sequence>